<evidence type="ECO:0000256" key="2">
    <source>
        <dbReference type="SAM" id="SignalP"/>
    </source>
</evidence>
<reference evidence="3 4" key="1">
    <citation type="submission" date="2018-03" db="EMBL/GenBank/DDBJ databases">
        <title>Bioinformatic expansion and discovery of thiopeptide antibiotics.</title>
        <authorList>
            <person name="Schwalen C.J."/>
            <person name="Hudson G.A."/>
            <person name="Mitchell D.A."/>
        </authorList>
    </citation>
    <scope>NUCLEOTIDE SEQUENCE [LARGE SCALE GENOMIC DNA]</scope>
    <source>
        <strain evidence="3 4">ATCC 21389</strain>
    </source>
</reference>
<keyword evidence="2" id="KW-0732">Signal</keyword>
<feature type="region of interest" description="Disordered" evidence="1">
    <location>
        <begin position="183"/>
        <end position="203"/>
    </location>
</feature>
<evidence type="ECO:0000256" key="1">
    <source>
        <dbReference type="SAM" id="MobiDB-lite"/>
    </source>
</evidence>
<dbReference type="Proteomes" id="UP000248039">
    <property type="component" value="Unassembled WGS sequence"/>
</dbReference>
<evidence type="ECO:0000313" key="3">
    <source>
        <dbReference type="EMBL" id="PYC82731.1"/>
    </source>
</evidence>
<gene>
    <name evidence="3" type="ORF">C7C46_10315</name>
</gene>
<accession>A0A2V4ND34</accession>
<evidence type="ECO:0008006" key="5">
    <source>
        <dbReference type="Google" id="ProtNLM"/>
    </source>
</evidence>
<dbReference type="EMBL" id="PYBW01000030">
    <property type="protein sequence ID" value="PYC82731.1"/>
    <property type="molecule type" value="Genomic_DNA"/>
</dbReference>
<sequence>MLPALAGTVLAALALTGCGARAGGSPGTAALVGEDRITDQAVQARVAEFRAEAAALPPGQYQEQAGLVGTTVSAMVFDAVAGHALAAHGLAVSPGEVAGFREEQARGWGGEPALAQMLLLKHAVPADWIDRYCAEQLGLRKLAELSGQQLGTAEGNRTVHQLLAEASAELRIAVNPRYGAWDSQQSVLDGPTDPWLPAAGAAA</sequence>
<keyword evidence="4" id="KW-1185">Reference proteome</keyword>
<comment type="caution">
    <text evidence="3">The sequence shown here is derived from an EMBL/GenBank/DDBJ whole genome shotgun (WGS) entry which is preliminary data.</text>
</comment>
<organism evidence="3 4">
    <name type="scientific">Streptomyces tateyamensis</name>
    <dbReference type="NCBI Taxonomy" id="565073"/>
    <lineage>
        <taxon>Bacteria</taxon>
        <taxon>Bacillati</taxon>
        <taxon>Actinomycetota</taxon>
        <taxon>Actinomycetes</taxon>
        <taxon>Kitasatosporales</taxon>
        <taxon>Streptomycetaceae</taxon>
        <taxon>Streptomyces</taxon>
    </lineage>
</organism>
<name>A0A2V4ND34_9ACTN</name>
<dbReference type="SUPFAM" id="SSF109998">
    <property type="entry name" value="Triger factor/SurA peptide-binding domain-like"/>
    <property type="match status" value="1"/>
</dbReference>
<evidence type="ECO:0000313" key="4">
    <source>
        <dbReference type="Proteomes" id="UP000248039"/>
    </source>
</evidence>
<feature type="signal peptide" evidence="2">
    <location>
        <begin position="1"/>
        <end position="22"/>
    </location>
</feature>
<protein>
    <recommendedName>
        <fullName evidence="5">Lipoprotein</fullName>
    </recommendedName>
</protein>
<feature type="chain" id="PRO_5016033128" description="Lipoprotein" evidence="2">
    <location>
        <begin position="23"/>
        <end position="203"/>
    </location>
</feature>
<dbReference type="InterPro" id="IPR027304">
    <property type="entry name" value="Trigger_fact/SurA_dom_sf"/>
</dbReference>
<proteinExistence type="predicted"/>
<dbReference type="AlphaFoldDB" id="A0A2V4ND34"/>